<keyword evidence="2" id="KW-1133">Transmembrane helix</keyword>
<dbReference type="InterPro" id="IPR001763">
    <property type="entry name" value="Rhodanese-like_dom"/>
</dbReference>
<dbReference type="InterPro" id="IPR036873">
    <property type="entry name" value="Rhodanese-like_dom_sf"/>
</dbReference>
<comment type="caution">
    <text evidence="4">The sequence shown here is derived from an EMBL/GenBank/DDBJ whole genome shotgun (WGS) entry which is preliminary data.</text>
</comment>
<reference evidence="4 5" key="1">
    <citation type="submission" date="2024-06" db="EMBL/GenBank/DDBJ databases">
        <authorList>
            <person name="Kraege A."/>
            <person name="Thomma B."/>
        </authorList>
    </citation>
    <scope>NUCLEOTIDE SEQUENCE [LARGE SCALE GENOMIC DNA]</scope>
</reference>
<keyword evidence="2" id="KW-0472">Membrane</keyword>
<feature type="transmembrane region" description="Helical" evidence="2">
    <location>
        <begin position="6"/>
        <end position="29"/>
    </location>
</feature>
<evidence type="ECO:0000313" key="4">
    <source>
        <dbReference type="EMBL" id="CAL5228933.1"/>
    </source>
</evidence>
<evidence type="ECO:0000256" key="2">
    <source>
        <dbReference type="SAM" id="Phobius"/>
    </source>
</evidence>
<dbReference type="Proteomes" id="UP001497392">
    <property type="component" value="Unassembled WGS sequence"/>
</dbReference>
<accession>A0ABP1GDZ1</accession>
<proteinExistence type="predicted"/>
<dbReference type="PANTHER" id="PTHR44086">
    <property type="entry name" value="THIOSULFATE SULFURTRANSFERASE RDL2, MITOCHONDRIAL-RELATED"/>
    <property type="match status" value="1"/>
</dbReference>
<feature type="domain" description="Rhodanese" evidence="3">
    <location>
        <begin position="75"/>
        <end position="177"/>
    </location>
</feature>
<organism evidence="4 5">
    <name type="scientific">Coccomyxa viridis</name>
    <dbReference type="NCBI Taxonomy" id="1274662"/>
    <lineage>
        <taxon>Eukaryota</taxon>
        <taxon>Viridiplantae</taxon>
        <taxon>Chlorophyta</taxon>
        <taxon>core chlorophytes</taxon>
        <taxon>Trebouxiophyceae</taxon>
        <taxon>Trebouxiophyceae incertae sedis</taxon>
        <taxon>Coccomyxaceae</taxon>
        <taxon>Coccomyxa</taxon>
    </lineage>
</organism>
<gene>
    <name evidence="4" type="primary">g12162</name>
    <name evidence="4" type="ORF">VP750_LOCUS10839</name>
</gene>
<feature type="domain" description="Rhodanese" evidence="3">
    <location>
        <begin position="199"/>
        <end position="299"/>
    </location>
</feature>
<sequence>MGLPSITNVGGSLTSAAALTLLAWAVRFFRAAAQQRKQRQGVPEDNTSSLRLGRYFCSLTPAAVNLLVETEPIPHVIVDVRRPEEIAYNPLPEALKGGVSIPVKDVQQALAKKAAGWHNMFPETPVPGKDWLLVFVSDDMDAMRAAAAAAMAAGYERTAVLEGGVEALTQSALQQRELMHISRDALAGVLGVTGERGTRIEGIRCIDLRRHDERALYGSIPGTAHVPADQLPAALKMAPREWESAYRSPKPSMDDWLVTQSRADKRATWAAQVAQDQGWPRVLVHREGVYGWRVHPTVLSYASYQRGDPPPEPEPFQPESVDPARAKAELAQLGIRMQ</sequence>
<name>A0ABP1GDZ1_9CHLO</name>
<dbReference type="PROSITE" id="PS50206">
    <property type="entry name" value="RHODANESE_3"/>
    <property type="match status" value="2"/>
</dbReference>
<feature type="region of interest" description="Disordered" evidence="1">
    <location>
        <begin position="303"/>
        <end position="324"/>
    </location>
</feature>
<evidence type="ECO:0000313" key="5">
    <source>
        <dbReference type="Proteomes" id="UP001497392"/>
    </source>
</evidence>
<evidence type="ECO:0000256" key="1">
    <source>
        <dbReference type="SAM" id="MobiDB-lite"/>
    </source>
</evidence>
<keyword evidence="5" id="KW-1185">Reference proteome</keyword>
<dbReference type="PANTHER" id="PTHR44086:SF10">
    <property type="entry name" value="THIOSULFATE SULFURTRANSFERASE_RHODANESE-LIKE DOMAIN-CONTAINING PROTEIN 3"/>
    <property type="match status" value="1"/>
</dbReference>
<dbReference type="Pfam" id="PF00581">
    <property type="entry name" value="Rhodanese"/>
    <property type="match status" value="1"/>
</dbReference>
<keyword evidence="2" id="KW-0812">Transmembrane</keyword>
<dbReference type="SUPFAM" id="SSF52821">
    <property type="entry name" value="Rhodanese/Cell cycle control phosphatase"/>
    <property type="match status" value="2"/>
</dbReference>
<evidence type="ECO:0000259" key="3">
    <source>
        <dbReference type="PROSITE" id="PS50206"/>
    </source>
</evidence>
<dbReference type="Gene3D" id="3.40.250.10">
    <property type="entry name" value="Rhodanese-like domain"/>
    <property type="match status" value="2"/>
</dbReference>
<dbReference type="EMBL" id="CAXHTA020000019">
    <property type="protein sequence ID" value="CAL5228933.1"/>
    <property type="molecule type" value="Genomic_DNA"/>
</dbReference>
<protein>
    <submittedName>
        <fullName evidence="4">G12162 protein</fullName>
    </submittedName>
</protein>